<dbReference type="SUPFAM" id="SSF57603">
    <property type="entry name" value="FnI-like domain"/>
    <property type="match status" value="1"/>
</dbReference>
<feature type="domain" description="IGFBP N-terminal" evidence="9">
    <location>
        <begin position="18"/>
        <end position="97"/>
    </location>
</feature>
<evidence type="ECO:0000313" key="11">
    <source>
        <dbReference type="EnsemblMetazoa" id="XP_028515661.1"/>
    </source>
</evidence>
<comment type="subcellular location">
    <subcellularLocation>
        <location evidence="1">Nematocyst</location>
    </subcellularLocation>
</comment>
<evidence type="ECO:0000256" key="7">
    <source>
        <dbReference type="SAM" id="SignalP"/>
    </source>
</evidence>
<feature type="domain" description="BPTI/Kunitz inhibitor" evidence="8">
    <location>
        <begin position="259"/>
        <end position="313"/>
    </location>
</feature>
<dbReference type="Gene3D" id="3.30.60.30">
    <property type="match status" value="1"/>
</dbReference>
<dbReference type="OMA" id="CEARCLI"/>
<keyword evidence="5" id="KW-1015">Disulfide bond</keyword>
<organism evidence="11 12">
    <name type="scientific">Exaiptasia diaphana</name>
    <name type="common">Tropical sea anemone</name>
    <name type="synonym">Aiptasia pulchella</name>
    <dbReference type="NCBI Taxonomy" id="2652724"/>
    <lineage>
        <taxon>Eukaryota</taxon>
        <taxon>Metazoa</taxon>
        <taxon>Cnidaria</taxon>
        <taxon>Anthozoa</taxon>
        <taxon>Hexacorallia</taxon>
        <taxon>Actiniaria</taxon>
        <taxon>Aiptasiidae</taxon>
        <taxon>Exaiptasia</taxon>
    </lineage>
</organism>
<keyword evidence="12" id="KW-1185">Reference proteome</keyword>
<dbReference type="SMART" id="SM00131">
    <property type="entry name" value="KU"/>
    <property type="match status" value="1"/>
</dbReference>
<evidence type="ECO:0000259" key="8">
    <source>
        <dbReference type="PROSITE" id="PS50279"/>
    </source>
</evidence>
<keyword evidence="3" id="KW-0646">Protease inhibitor</keyword>
<feature type="signal peptide" evidence="7">
    <location>
        <begin position="1"/>
        <end position="19"/>
    </location>
</feature>
<evidence type="ECO:0000256" key="6">
    <source>
        <dbReference type="ARBA" id="ARBA00023331"/>
    </source>
</evidence>
<dbReference type="InterPro" id="IPR036058">
    <property type="entry name" value="Kazal_dom_sf"/>
</dbReference>
<keyword evidence="6" id="KW-0166">Nematocyst</keyword>
<proteinExistence type="inferred from homology"/>
<dbReference type="GeneID" id="110241672"/>
<dbReference type="SUPFAM" id="SSF100895">
    <property type="entry name" value="Kazal-type serine protease inhibitors"/>
    <property type="match status" value="1"/>
</dbReference>
<evidence type="ECO:0000313" key="12">
    <source>
        <dbReference type="Proteomes" id="UP000887567"/>
    </source>
</evidence>
<keyword evidence="7" id="KW-0732">Signal</keyword>
<dbReference type="SUPFAM" id="SSF57362">
    <property type="entry name" value="BPTI-like"/>
    <property type="match status" value="1"/>
</dbReference>
<dbReference type="SUPFAM" id="SSF57184">
    <property type="entry name" value="Growth factor receptor domain"/>
    <property type="match status" value="1"/>
</dbReference>
<dbReference type="GO" id="GO:0004867">
    <property type="term" value="F:serine-type endopeptidase inhibitor activity"/>
    <property type="evidence" value="ECO:0007669"/>
    <property type="project" value="UniProtKB-KW"/>
</dbReference>
<dbReference type="Gene3D" id="4.10.410.10">
    <property type="entry name" value="Pancreatic trypsin inhibitor Kunitz domain"/>
    <property type="match status" value="1"/>
</dbReference>
<dbReference type="Pfam" id="PF00014">
    <property type="entry name" value="Kunitz_BPTI"/>
    <property type="match status" value="1"/>
</dbReference>
<dbReference type="Pfam" id="PF00219">
    <property type="entry name" value="IGFBP"/>
    <property type="match status" value="1"/>
</dbReference>
<dbReference type="KEGG" id="epa:110241672"/>
<dbReference type="PROSITE" id="PS51465">
    <property type="entry name" value="KAZAL_2"/>
    <property type="match status" value="1"/>
</dbReference>
<dbReference type="InterPro" id="IPR002350">
    <property type="entry name" value="Kazal_dom"/>
</dbReference>
<evidence type="ECO:0000256" key="2">
    <source>
        <dbReference type="ARBA" id="ARBA00007226"/>
    </source>
</evidence>
<dbReference type="PROSITE" id="PS00280">
    <property type="entry name" value="BPTI_KUNITZ_1"/>
    <property type="match status" value="1"/>
</dbReference>
<evidence type="ECO:0000256" key="1">
    <source>
        <dbReference type="ARBA" id="ARBA00004532"/>
    </source>
</evidence>
<dbReference type="Gene3D" id="2.10.22.10">
    <property type="entry name" value="Antistasin, domain 1"/>
    <property type="match status" value="1"/>
</dbReference>
<protein>
    <submittedName>
        <fullName evidence="11">Uncharacterized protein</fullName>
    </submittedName>
</protein>
<dbReference type="GO" id="GO:0042151">
    <property type="term" value="C:nematocyst"/>
    <property type="evidence" value="ECO:0007669"/>
    <property type="project" value="UniProtKB-SubCell"/>
</dbReference>
<comment type="similarity">
    <text evidence="2">Belongs to the venom Kunitz-type family. Sea anemone type 2 potassium channel toxin subfamily.</text>
</comment>
<dbReference type="PROSITE" id="PS50279">
    <property type="entry name" value="BPTI_KUNITZ_2"/>
    <property type="match status" value="1"/>
</dbReference>
<evidence type="ECO:0000256" key="3">
    <source>
        <dbReference type="ARBA" id="ARBA00022690"/>
    </source>
</evidence>
<dbReference type="Gene3D" id="4.10.40.20">
    <property type="match status" value="1"/>
</dbReference>
<evidence type="ECO:0000259" key="10">
    <source>
        <dbReference type="PROSITE" id="PS51465"/>
    </source>
</evidence>
<evidence type="ECO:0000256" key="4">
    <source>
        <dbReference type="ARBA" id="ARBA00022900"/>
    </source>
</evidence>
<sequence length="315" mass="35472">MKTSYLLIIVCALFASVLSLSCYCEKKKCSTTFCPNGGTVKDECGCCDVCAKQVGQKCGGLYDLAGRCDKGLSCVVRKHGIVINVKTLMKPGRCEPAACSSLSCPKYYSCGVVNNQAVCECPRHCKKSGRKVCDINTGREYDSECELRKYECKRNIQIPFKHGPCKRCIKDGQLYKFGEQVRNGPCEICSCVHGIWNCKNTFCLDQNTKNHGVPHFAIKKSKNKKKCTELQCRRCKYGHIVDDNGCKTCHCKPKRKNICRLSKNPGRPCGSVRTQTRRFFFNYKKGKCEPFIFFGCHHNSNNFKTKKACEARCLI</sequence>
<dbReference type="Proteomes" id="UP000887567">
    <property type="component" value="Unplaced"/>
</dbReference>
<dbReference type="PROSITE" id="PS51257">
    <property type="entry name" value="PROKAR_LIPOPROTEIN"/>
    <property type="match status" value="1"/>
</dbReference>
<feature type="chain" id="PRO_5036999484" evidence="7">
    <location>
        <begin position="20"/>
        <end position="315"/>
    </location>
</feature>
<dbReference type="InterPro" id="IPR020901">
    <property type="entry name" value="Prtase_inh_Kunz-CS"/>
</dbReference>
<evidence type="ECO:0000259" key="9">
    <source>
        <dbReference type="PROSITE" id="PS51323"/>
    </source>
</evidence>
<dbReference type="RefSeq" id="XP_028515661.1">
    <property type="nucleotide sequence ID" value="XM_028659860.1"/>
</dbReference>
<dbReference type="InterPro" id="IPR000867">
    <property type="entry name" value="IGFBP-like"/>
</dbReference>
<dbReference type="InterPro" id="IPR036880">
    <property type="entry name" value="Kunitz_BPTI_sf"/>
</dbReference>
<dbReference type="CDD" id="cd00109">
    <property type="entry name" value="Kunitz-type"/>
    <property type="match status" value="1"/>
</dbReference>
<feature type="domain" description="Kazal-like" evidence="10">
    <location>
        <begin position="100"/>
        <end position="167"/>
    </location>
</feature>
<name>A0A913YN61_EXADI</name>
<dbReference type="InterPro" id="IPR002223">
    <property type="entry name" value="Kunitz_BPTI"/>
</dbReference>
<dbReference type="EnsemblMetazoa" id="XM_028659860.1">
    <property type="protein sequence ID" value="XP_028515661.1"/>
    <property type="gene ID" value="LOC110241672"/>
</dbReference>
<accession>A0A913YN61</accession>
<reference evidence="11" key="1">
    <citation type="submission" date="2022-11" db="UniProtKB">
        <authorList>
            <consortium name="EnsemblMetazoa"/>
        </authorList>
    </citation>
    <scope>IDENTIFICATION</scope>
</reference>
<dbReference type="AlphaFoldDB" id="A0A913YN61"/>
<evidence type="ECO:0000256" key="5">
    <source>
        <dbReference type="ARBA" id="ARBA00023157"/>
    </source>
</evidence>
<dbReference type="OrthoDB" id="6020511at2759"/>
<dbReference type="InterPro" id="IPR009030">
    <property type="entry name" value="Growth_fac_rcpt_cys_sf"/>
</dbReference>
<dbReference type="SMART" id="SM00121">
    <property type="entry name" value="IB"/>
    <property type="match status" value="1"/>
</dbReference>
<keyword evidence="4" id="KW-0722">Serine protease inhibitor</keyword>
<dbReference type="GO" id="GO:0005576">
    <property type="term" value="C:extracellular region"/>
    <property type="evidence" value="ECO:0007669"/>
    <property type="project" value="InterPro"/>
</dbReference>
<dbReference type="PROSITE" id="PS51323">
    <property type="entry name" value="IGFBP_N_2"/>
    <property type="match status" value="1"/>
</dbReference>
<dbReference type="SMART" id="SM00280">
    <property type="entry name" value="KAZAL"/>
    <property type="match status" value="1"/>
</dbReference>